<dbReference type="InterPro" id="IPR036701">
    <property type="entry name" value="RraB-like_sf"/>
</dbReference>
<dbReference type="OrthoDB" id="1447129at2"/>
<feature type="domain" description="Regulator of ribonuclease activity B" evidence="1">
    <location>
        <begin position="11"/>
        <end position="107"/>
    </location>
</feature>
<accession>A0A226HRI9</accession>
<dbReference type="EMBL" id="MUGW01000002">
    <property type="protein sequence ID" value="OXA96090.1"/>
    <property type="molecule type" value="Genomic_DNA"/>
</dbReference>
<sequence>MDNELQEHLERNEQMWKIWEERGVNSETELTVNFHFYAAKKDRMQLLVDELKAEEMVFRVKETRTLLFFKGWQIETDITQKWSLPLLQAKMGWMLVLARQTDVSLEGCGAVMPK</sequence>
<evidence type="ECO:0000259" key="1">
    <source>
        <dbReference type="Pfam" id="PF06877"/>
    </source>
</evidence>
<proteinExistence type="predicted"/>
<dbReference type="AlphaFoldDB" id="A0A226HRI9"/>
<evidence type="ECO:0000313" key="2">
    <source>
        <dbReference type="EMBL" id="OXA96090.1"/>
    </source>
</evidence>
<dbReference type="SUPFAM" id="SSF89946">
    <property type="entry name" value="Hypothetical protein VC0424"/>
    <property type="match status" value="1"/>
</dbReference>
<dbReference type="InterPro" id="IPR009671">
    <property type="entry name" value="RraB_dom"/>
</dbReference>
<organism evidence="2 3">
    <name type="scientific">Flavobacterium hercynium</name>
    <dbReference type="NCBI Taxonomy" id="387094"/>
    <lineage>
        <taxon>Bacteria</taxon>
        <taxon>Pseudomonadati</taxon>
        <taxon>Bacteroidota</taxon>
        <taxon>Flavobacteriia</taxon>
        <taxon>Flavobacteriales</taxon>
        <taxon>Flavobacteriaceae</taxon>
        <taxon>Flavobacterium</taxon>
    </lineage>
</organism>
<evidence type="ECO:0000313" key="3">
    <source>
        <dbReference type="Proteomes" id="UP000198345"/>
    </source>
</evidence>
<comment type="caution">
    <text evidence="2">The sequence shown here is derived from an EMBL/GenBank/DDBJ whole genome shotgun (WGS) entry which is preliminary data.</text>
</comment>
<dbReference type="Pfam" id="PF06877">
    <property type="entry name" value="RraB"/>
    <property type="match status" value="1"/>
</dbReference>
<protein>
    <recommendedName>
        <fullName evidence="1">Regulator of ribonuclease activity B domain-containing protein</fullName>
    </recommendedName>
</protein>
<gene>
    <name evidence="2" type="ORF">B0A66_00475</name>
</gene>
<dbReference type="RefSeq" id="WP_089047886.1">
    <property type="nucleotide sequence ID" value="NZ_FXTV01000001.1"/>
</dbReference>
<reference evidence="2 3" key="1">
    <citation type="submission" date="2016-11" db="EMBL/GenBank/DDBJ databases">
        <title>Whole genomes of Flavobacteriaceae.</title>
        <authorList>
            <person name="Stine C."/>
            <person name="Li C."/>
            <person name="Tadesse D."/>
        </authorList>
    </citation>
    <scope>NUCLEOTIDE SEQUENCE [LARGE SCALE GENOMIC DNA]</scope>
    <source>
        <strain evidence="2 3">DSM 18292</strain>
    </source>
</reference>
<dbReference type="Proteomes" id="UP000198345">
    <property type="component" value="Unassembled WGS sequence"/>
</dbReference>
<dbReference type="Gene3D" id="3.30.70.970">
    <property type="entry name" value="RraB-like"/>
    <property type="match status" value="1"/>
</dbReference>
<name>A0A226HRI9_9FLAO</name>
<keyword evidence="3" id="KW-1185">Reference proteome</keyword>